<keyword evidence="3" id="KW-1185">Reference proteome</keyword>
<feature type="compositionally biased region" description="Acidic residues" evidence="1">
    <location>
        <begin position="145"/>
        <end position="154"/>
    </location>
</feature>
<feature type="compositionally biased region" description="Basic and acidic residues" evidence="1">
    <location>
        <begin position="181"/>
        <end position="195"/>
    </location>
</feature>
<reference evidence="2" key="1">
    <citation type="submission" date="2020-05" db="EMBL/GenBank/DDBJ databases">
        <title>Phylogenomic resolution of chytrid fungi.</title>
        <authorList>
            <person name="Stajich J.E."/>
            <person name="Amses K."/>
            <person name="Simmons R."/>
            <person name="Seto K."/>
            <person name="Myers J."/>
            <person name="Bonds A."/>
            <person name="Quandt C.A."/>
            <person name="Barry K."/>
            <person name="Liu P."/>
            <person name="Grigoriev I."/>
            <person name="Longcore J.E."/>
            <person name="James T.Y."/>
        </authorList>
    </citation>
    <scope>NUCLEOTIDE SEQUENCE</scope>
    <source>
        <strain evidence="2">JEL0318</strain>
    </source>
</reference>
<dbReference type="AlphaFoldDB" id="A0AAD5S3V9"/>
<dbReference type="Proteomes" id="UP001212841">
    <property type="component" value="Unassembled WGS sequence"/>
</dbReference>
<gene>
    <name evidence="2" type="ORF">HK097_001997</name>
</gene>
<dbReference type="EMBL" id="JADGJD010001412">
    <property type="protein sequence ID" value="KAJ3042516.1"/>
    <property type="molecule type" value="Genomic_DNA"/>
</dbReference>
<organism evidence="2 3">
    <name type="scientific">Rhizophlyctis rosea</name>
    <dbReference type="NCBI Taxonomy" id="64517"/>
    <lineage>
        <taxon>Eukaryota</taxon>
        <taxon>Fungi</taxon>
        <taxon>Fungi incertae sedis</taxon>
        <taxon>Chytridiomycota</taxon>
        <taxon>Chytridiomycota incertae sedis</taxon>
        <taxon>Chytridiomycetes</taxon>
        <taxon>Rhizophlyctidales</taxon>
        <taxon>Rhizophlyctidaceae</taxon>
        <taxon>Rhizophlyctis</taxon>
    </lineage>
</organism>
<name>A0AAD5S3V9_9FUNG</name>
<protein>
    <submittedName>
        <fullName evidence="2">Uncharacterized protein</fullName>
    </submittedName>
</protein>
<feature type="compositionally biased region" description="Basic and acidic residues" evidence="1">
    <location>
        <begin position="1"/>
        <end position="24"/>
    </location>
</feature>
<feature type="region of interest" description="Disordered" evidence="1">
    <location>
        <begin position="273"/>
        <end position="301"/>
    </location>
</feature>
<feature type="compositionally biased region" description="Acidic residues" evidence="1">
    <location>
        <begin position="234"/>
        <end position="254"/>
    </location>
</feature>
<feature type="compositionally biased region" description="Polar residues" evidence="1">
    <location>
        <begin position="29"/>
        <end position="44"/>
    </location>
</feature>
<proteinExistence type="predicted"/>
<feature type="compositionally biased region" description="Polar residues" evidence="1">
    <location>
        <begin position="292"/>
        <end position="301"/>
    </location>
</feature>
<feature type="compositionally biased region" description="Polar residues" evidence="1">
    <location>
        <begin position="162"/>
        <end position="177"/>
    </location>
</feature>
<evidence type="ECO:0000313" key="2">
    <source>
        <dbReference type="EMBL" id="KAJ3042516.1"/>
    </source>
</evidence>
<feature type="compositionally biased region" description="Basic and acidic residues" evidence="1">
    <location>
        <begin position="109"/>
        <end position="144"/>
    </location>
</feature>
<feature type="region of interest" description="Disordered" evidence="1">
    <location>
        <begin position="1"/>
        <end position="207"/>
    </location>
</feature>
<sequence>MRGLRGLERRFRRVSKENLDDGKPRASVASPTNANENAPSSIPTNGGRDAPIAVQAQKEDADVPNTDGRLCGSKASTSSPDLLDAQVESDSEDEEEELVDHGVVMARNARKDVGKVENGHGQEGKEKKSAKEKDVPEEKKRTVPEQEEGNEDDHEAVIGKLQNWTSSKRLTSLNAVNDYSAWHENDDERKPERKGTKLSPPSDAPKPLILEMKTANAGAVDDDNAMDLELEEEEEVLEPLDIDDLPGTVDEERDGEGTKLKEVIGEVKMVSKQTSEPFNLSADDLDNEVVGGNNNEDAPPA</sequence>
<evidence type="ECO:0000256" key="1">
    <source>
        <dbReference type="SAM" id="MobiDB-lite"/>
    </source>
</evidence>
<feature type="non-terminal residue" evidence="2">
    <location>
        <position position="301"/>
    </location>
</feature>
<evidence type="ECO:0000313" key="3">
    <source>
        <dbReference type="Proteomes" id="UP001212841"/>
    </source>
</evidence>
<feature type="region of interest" description="Disordered" evidence="1">
    <location>
        <begin position="234"/>
        <end position="257"/>
    </location>
</feature>
<feature type="compositionally biased region" description="Acidic residues" evidence="1">
    <location>
        <begin position="87"/>
        <end position="98"/>
    </location>
</feature>
<comment type="caution">
    <text evidence="2">The sequence shown here is derived from an EMBL/GenBank/DDBJ whole genome shotgun (WGS) entry which is preliminary data.</text>
</comment>
<accession>A0AAD5S3V9</accession>